<keyword evidence="11" id="KW-0560">Oxidoreductase</keyword>
<dbReference type="GO" id="GO:0005886">
    <property type="term" value="C:plasma membrane"/>
    <property type="evidence" value="ECO:0007669"/>
    <property type="project" value="TreeGrafter"/>
</dbReference>
<organism evidence="11 12">
    <name type="scientific">Parahaliea aestuarii</name>
    <dbReference type="NCBI Taxonomy" id="1852021"/>
    <lineage>
        <taxon>Bacteria</taxon>
        <taxon>Pseudomonadati</taxon>
        <taxon>Pseudomonadota</taxon>
        <taxon>Gammaproteobacteria</taxon>
        <taxon>Cellvibrionales</taxon>
        <taxon>Halieaceae</taxon>
        <taxon>Parahaliea</taxon>
    </lineage>
</organism>
<comment type="function">
    <text evidence="1">The transhydrogenation between NADH and NADP is coupled to respiration and ATP hydrolysis and functions as a proton pump across the membrane.</text>
</comment>
<accession>A0A5C8ZVH8</accession>
<evidence type="ECO:0000256" key="3">
    <source>
        <dbReference type="ARBA" id="ARBA00012943"/>
    </source>
</evidence>
<dbReference type="InterPro" id="IPR007698">
    <property type="entry name" value="AlaDH/PNT_NAD(H)-bd"/>
</dbReference>
<dbReference type="GO" id="GO:0050661">
    <property type="term" value="F:NADP binding"/>
    <property type="evidence" value="ECO:0007669"/>
    <property type="project" value="TreeGrafter"/>
</dbReference>
<keyword evidence="12" id="KW-1185">Reference proteome</keyword>
<keyword evidence="6" id="KW-1278">Translocase</keyword>
<comment type="caution">
    <text evidence="11">The sequence shown here is derived from an EMBL/GenBank/DDBJ whole genome shotgun (WGS) entry which is preliminary data.</text>
</comment>
<evidence type="ECO:0000256" key="5">
    <source>
        <dbReference type="ARBA" id="ARBA00022857"/>
    </source>
</evidence>
<evidence type="ECO:0000256" key="2">
    <source>
        <dbReference type="ARBA" id="ARBA00005689"/>
    </source>
</evidence>
<comment type="similarity">
    <text evidence="2">Belongs to the AlaDH/PNT family.</text>
</comment>
<dbReference type="Proteomes" id="UP000321933">
    <property type="component" value="Unassembled WGS sequence"/>
</dbReference>
<dbReference type="Pfam" id="PF05222">
    <property type="entry name" value="AlaDh_PNT_N"/>
    <property type="match status" value="1"/>
</dbReference>
<evidence type="ECO:0000313" key="11">
    <source>
        <dbReference type="EMBL" id="TXS92545.1"/>
    </source>
</evidence>
<dbReference type="AlphaFoldDB" id="A0A5C8ZVH8"/>
<feature type="domain" description="Alanine dehydrogenase/pyridine nucleotide transhydrogenase NAD(H)-binding" evidence="9">
    <location>
        <begin position="148"/>
        <end position="312"/>
    </location>
</feature>
<dbReference type="InterPro" id="IPR007886">
    <property type="entry name" value="AlaDH/PNT_N"/>
</dbReference>
<dbReference type="EC" id="7.1.1.1" evidence="3"/>
<reference evidence="11 12" key="1">
    <citation type="submission" date="2019-08" db="EMBL/GenBank/DDBJ databases">
        <title>Parahaliea maris sp. nov., isolated from the surface seawater.</title>
        <authorList>
            <person name="Liu Y."/>
        </authorList>
    </citation>
    <scope>NUCLEOTIDE SEQUENCE [LARGE SCALE GENOMIC DNA]</scope>
    <source>
        <strain evidence="11 12">S2-26</strain>
    </source>
</reference>
<dbReference type="SUPFAM" id="SSF52283">
    <property type="entry name" value="Formate/glycerate dehydrogenase catalytic domain-like"/>
    <property type="match status" value="1"/>
</dbReference>
<dbReference type="RefSeq" id="WP_148063915.1">
    <property type="nucleotide sequence ID" value="NZ_VRYZ01000003.1"/>
</dbReference>
<feature type="domain" description="Alanine dehydrogenase/pyridine nucleotide transhydrogenase N-terminal" evidence="10">
    <location>
        <begin position="4"/>
        <end position="139"/>
    </location>
</feature>
<keyword evidence="7" id="KW-0520">NAD</keyword>
<dbReference type="GO" id="GO:0016491">
    <property type="term" value="F:oxidoreductase activity"/>
    <property type="evidence" value="ECO:0007669"/>
    <property type="project" value="UniProtKB-KW"/>
</dbReference>
<dbReference type="Gene3D" id="3.40.50.720">
    <property type="entry name" value="NAD(P)-binding Rossmann-like Domain"/>
    <property type="match status" value="2"/>
</dbReference>
<dbReference type="SMART" id="SM01003">
    <property type="entry name" value="AlaDh_PNT_N"/>
    <property type="match status" value="1"/>
</dbReference>
<sequence>MRIAVPKETHPGENRVPVIPETVKKLALLGAEVVIEPGMGAGSGFSDEQYTEAGASVEPDRNKLFAEAQILLRLRKPTMEEVALIPSGCVHISYLDPFNEHELVRALQKQGVTAISMEMIPRTTRSQKMDALSSQANLAGYVTVLLAANHMPSIMPMMMTPAGTLKPAKVFILGAGVAGLQAIATAKRLGAKVTAFDTRPVVAEQVRSLGGTFLEIDLGGTSETAGGYAQELTPEQIEKQRQAQKDVIAQSDVVITTAQVFGRKPPVLVTRDMVEGMQPGSVIVDMAAETGGNVEGSVPGETVEVNGVKIIGQANLPNNVCRDASKMYSNNLFNLVEDVWDKESKQFVIDFEHDILPGCIITHGGEVTNETIKNILEGAN</sequence>
<dbReference type="Pfam" id="PF01262">
    <property type="entry name" value="AlaDh_PNT_C"/>
    <property type="match status" value="1"/>
</dbReference>
<dbReference type="GO" id="GO:0008750">
    <property type="term" value="F:proton-translocating NAD(P)+ transhydrogenase activity"/>
    <property type="evidence" value="ECO:0007669"/>
    <property type="project" value="UniProtKB-EC"/>
</dbReference>
<gene>
    <name evidence="11" type="ORF">FVW59_09015</name>
</gene>
<dbReference type="GO" id="GO:0006740">
    <property type="term" value="P:NADPH regeneration"/>
    <property type="evidence" value="ECO:0007669"/>
    <property type="project" value="TreeGrafter"/>
</dbReference>
<dbReference type="SMART" id="SM01002">
    <property type="entry name" value="AlaDh_PNT_C"/>
    <property type="match status" value="1"/>
</dbReference>
<evidence type="ECO:0000259" key="9">
    <source>
        <dbReference type="SMART" id="SM01002"/>
    </source>
</evidence>
<evidence type="ECO:0000313" key="12">
    <source>
        <dbReference type="Proteomes" id="UP000321933"/>
    </source>
</evidence>
<keyword evidence="4" id="KW-0547">Nucleotide-binding</keyword>
<dbReference type="PANTHER" id="PTHR10160:SF19">
    <property type="entry name" value="PROTON-TRANSLOCATING NAD(P)(+) TRANSHYDROGENASE"/>
    <property type="match status" value="1"/>
</dbReference>
<dbReference type="InterPro" id="IPR008143">
    <property type="entry name" value="Ala_DH/PNT_CS2"/>
</dbReference>
<dbReference type="CDD" id="cd05304">
    <property type="entry name" value="Rubrum_tdh"/>
    <property type="match status" value="1"/>
</dbReference>
<name>A0A5C8ZVH8_9GAMM</name>
<evidence type="ECO:0000256" key="4">
    <source>
        <dbReference type="ARBA" id="ARBA00022741"/>
    </source>
</evidence>
<dbReference type="PANTHER" id="PTHR10160">
    <property type="entry name" value="NAD(P) TRANSHYDROGENASE"/>
    <property type="match status" value="1"/>
</dbReference>
<evidence type="ECO:0000256" key="7">
    <source>
        <dbReference type="ARBA" id="ARBA00023027"/>
    </source>
</evidence>
<evidence type="ECO:0000256" key="8">
    <source>
        <dbReference type="ARBA" id="ARBA00048202"/>
    </source>
</evidence>
<dbReference type="NCBIfam" id="NF006942">
    <property type="entry name" value="PRK09424.1"/>
    <property type="match status" value="1"/>
</dbReference>
<evidence type="ECO:0000259" key="10">
    <source>
        <dbReference type="SMART" id="SM01003"/>
    </source>
</evidence>
<proteinExistence type="inferred from homology"/>
<evidence type="ECO:0000256" key="6">
    <source>
        <dbReference type="ARBA" id="ARBA00022967"/>
    </source>
</evidence>
<comment type="catalytic activity">
    <reaction evidence="8">
        <text>NAD(+) + NADPH + H(+)(in) = NADH + NADP(+) + H(+)(out)</text>
        <dbReference type="Rhea" id="RHEA:47992"/>
        <dbReference type="ChEBI" id="CHEBI:15378"/>
        <dbReference type="ChEBI" id="CHEBI:57540"/>
        <dbReference type="ChEBI" id="CHEBI:57783"/>
        <dbReference type="ChEBI" id="CHEBI:57945"/>
        <dbReference type="ChEBI" id="CHEBI:58349"/>
        <dbReference type="EC" id="7.1.1.1"/>
    </reaction>
</comment>
<dbReference type="PROSITE" id="PS00837">
    <property type="entry name" value="ALADH_PNT_2"/>
    <property type="match status" value="1"/>
</dbReference>
<dbReference type="InterPro" id="IPR036291">
    <property type="entry name" value="NAD(P)-bd_dom_sf"/>
</dbReference>
<dbReference type="SUPFAM" id="SSF51735">
    <property type="entry name" value="NAD(P)-binding Rossmann-fold domains"/>
    <property type="match status" value="1"/>
</dbReference>
<keyword evidence="5" id="KW-0521">NADP</keyword>
<dbReference type="OrthoDB" id="9804592at2"/>
<dbReference type="EMBL" id="VRYZ01000003">
    <property type="protein sequence ID" value="TXS92545.1"/>
    <property type="molecule type" value="Genomic_DNA"/>
</dbReference>
<evidence type="ECO:0000256" key="1">
    <source>
        <dbReference type="ARBA" id="ARBA00003943"/>
    </source>
</evidence>
<protein>
    <recommendedName>
        <fullName evidence="3">proton-translocating NAD(P)(+) transhydrogenase</fullName>
        <ecNumber evidence="3">7.1.1.1</ecNumber>
    </recommendedName>
</protein>